<evidence type="ECO:0000256" key="8">
    <source>
        <dbReference type="ARBA" id="ARBA00022840"/>
    </source>
</evidence>
<dbReference type="PIRSF" id="PIRSF000538">
    <property type="entry name" value="GlpK"/>
    <property type="match status" value="1"/>
</dbReference>
<evidence type="ECO:0000313" key="14">
    <source>
        <dbReference type="EMBL" id="CAF0781039.1"/>
    </source>
</evidence>
<dbReference type="GO" id="GO:0019563">
    <property type="term" value="P:glycerol catabolic process"/>
    <property type="evidence" value="ECO:0007669"/>
    <property type="project" value="UniProtKB-UniPathway"/>
</dbReference>
<dbReference type="InterPro" id="IPR043129">
    <property type="entry name" value="ATPase_NBD"/>
</dbReference>
<dbReference type="GO" id="GO:0004370">
    <property type="term" value="F:glycerol kinase activity"/>
    <property type="evidence" value="ECO:0007669"/>
    <property type="project" value="UniProtKB-EC"/>
</dbReference>
<keyword evidence="11" id="KW-1133">Transmembrane helix</keyword>
<evidence type="ECO:0000256" key="11">
    <source>
        <dbReference type="SAM" id="Phobius"/>
    </source>
</evidence>
<dbReference type="EMBL" id="CAJNOQ010000274">
    <property type="protein sequence ID" value="CAF0781039.1"/>
    <property type="molecule type" value="Genomic_DNA"/>
</dbReference>
<dbReference type="FunFam" id="3.30.420.40:FF:000108">
    <property type="entry name" value="Glycerol kinase, glycosomal"/>
    <property type="match status" value="1"/>
</dbReference>
<dbReference type="PROSITE" id="PS00445">
    <property type="entry name" value="FGGY_KINASES_2"/>
    <property type="match status" value="1"/>
</dbReference>
<sequence length="540" mass="59932">MSSSNKSSSHAFLGAIDQGTSSSRFLIFNSENLELVTYHQETLSSISPKPGWVEQDPIEILETTKLSIGVTNQRETTILWDKNSGKPLHNALVWLDARTQETVDFLLEQSGKDKDCLQDACGLPISTYFSALKIRWLIDNVPNVQKAIEQKRCLFGTVDTWLLWNLILNDHEHVHVTDVTNASRTMLMNIRKLTWDSYLCNWFGIPEHILPTIKSSSGIFGYISEGALKGIPISAVLGDQQAALVGQKCWTKGSAKSTYGTGCFILYNTGEDIAYSRNGLLTTVAYKWNDEDPVYALEGSIAIAGQCIKWLRDNLEIIPDAKSTGKKVTKKKIATSVEDAGGVYFVPAFSGLFAPYWRSDARGVICGITQYTTKAHIIRAALEGISYQTREVVDAMYDDSHVRLARMQVDGGMAENQLFLQMLANIVGIPIAVPSLRETTALGAALGAGKAKGIDIFTLDDEHKFPITMETYVPRITGSVRDDNFAQWKKAVIKSFERIEPPKQPVNKGVEQNEIFTSQRLAWMSLVITIGVLGYMITRK</sequence>
<dbReference type="GO" id="GO:0005524">
    <property type="term" value="F:ATP binding"/>
    <property type="evidence" value="ECO:0007669"/>
    <property type="project" value="UniProtKB-KW"/>
</dbReference>
<evidence type="ECO:0000256" key="7">
    <source>
        <dbReference type="ARBA" id="ARBA00022798"/>
    </source>
</evidence>
<evidence type="ECO:0000313" key="15">
    <source>
        <dbReference type="EMBL" id="CAF3564265.1"/>
    </source>
</evidence>
<comment type="pathway">
    <text evidence="1">Polyol metabolism; glycerol degradation via glycerol kinase pathway; sn-glycerol 3-phosphate from glycerol: step 1/1.</text>
</comment>
<dbReference type="Pfam" id="PF02782">
    <property type="entry name" value="FGGY_C"/>
    <property type="match status" value="1"/>
</dbReference>
<keyword evidence="8" id="KW-0067">ATP-binding</keyword>
<dbReference type="InterPro" id="IPR005999">
    <property type="entry name" value="Glycerol_kin"/>
</dbReference>
<dbReference type="SUPFAM" id="SSF53067">
    <property type="entry name" value="Actin-like ATPase domain"/>
    <property type="match status" value="2"/>
</dbReference>
<dbReference type="NCBIfam" id="TIGR01311">
    <property type="entry name" value="glycerol_kin"/>
    <property type="match status" value="1"/>
</dbReference>
<evidence type="ECO:0000256" key="6">
    <source>
        <dbReference type="ARBA" id="ARBA00022777"/>
    </source>
</evidence>
<dbReference type="GO" id="GO:0005739">
    <property type="term" value="C:mitochondrion"/>
    <property type="evidence" value="ECO:0007669"/>
    <property type="project" value="TreeGrafter"/>
</dbReference>
<dbReference type="Pfam" id="PF00370">
    <property type="entry name" value="FGGY_N"/>
    <property type="match status" value="1"/>
</dbReference>
<keyword evidence="5" id="KW-0547">Nucleotide-binding</keyword>
<evidence type="ECO:0000256" key="3">
    <source>
        <dbReference type="ARBA" id="ARBA00012099"/>
    </source>
</evidence>
<dbReference type="PANTHER" id="PTHR10196:SF69">
    <property type="entry name" value="GLYCEROL KINASE"/>
    <property type="match status" value="1"/>
</dbReference>
<keyword evidence="11" id="KW-0472">Membrane</keyword>
<evidence type="ECO:0000256" key="5">
    <source>
        <dbReference type="ARBA" id="ARBA00022741"/>
    </source>
</evidence>
<evidence type="ECO:0000256" key="9">
    <source>
        <dbReference type="ARBA" id="ARBA00043149"/>
    </source>
</evidence>
<name>A0A813RH94_9BILA</name>
<dbReference type="GO" id="GO:0006641">
    <property type="term" value="P:triglyceride metabolic process"/>
    <property type="evidence" value="ECO:0007669"/>
    <property type="project" value="TreeGrafter"/>
</dbReference>
<evidence type="ECO:0000259" key="12">
    <source>
        <dbReference type="Pfam" id="PF00370"/>
    </source>
</evidence>
<dbReference type="NCBIfam" id="NF000756">
    <property type="entry name" value="PRK00047.1"/>
    <property type="match status" value="1"/>
</dbReference>
<dbReference type="EMBL" id="CAJOBC010000274">
    <property type="protein sequence ID" value="CAF3564265.1"/>
    <property type="molecule type" value="Genomic_DNA"/>
</dbReference>
<dbReference type="EC" id="2.7.1.30" evidence="3"/>
<comment type="similarity">
    <text evidence="2 10">Belongs to the FGGY kinase family.</text>
</comment>
<dbReference type="Proteomes" id="UP000681722">
    <property type="component" value="Unassembled WGS sequence"/>
</dbReference>
<organism evidence="14 16">
    <name type="scientific">Didymodactylos carnosus</name>
    <dbReference type="NCBI Taxonomy" id="1234261"/>
    <lineage>
        <taxon>Eukaryota</taxon>
        <taxon>Metazoa</taxon>
        <taxon>Spiralia</taxon>
        <taxon>Gnathifera</taxon>
        <taxon>Rotifera</taxon>
        <taxon>Eurotatoria</taxon>
        <taxon>Bdelloidea</taxon>
        <taxon>Philodinida</taxon>
        <taxon>Philodinidae</taxon>
        <taxon>Didymodactylos</taxon>
    </lineage>
</organism>
<evidence type="ECO:0000313" key="16">
    <source>
        <dbReference type="Proteomes" id="UP000663829"/>
    </source>
</evidence>
<reference evidence="14" key="1">
    <citation type="submission" date="2021-02" db="EMBL/GenBank/DDBJ databases">
        <authorList>
            <person name="Nowell W R."/>
        </authorList>
    </citation>
    <scope>NUCLEOTIDE SEQUENCE</scope>
</reference>
<feature type="domain" description="Carbohydrate kinase FGGY C-terminal" evidence="13">
    <location>
        <begin position="256"/>
        <end position="449"/>
    </location>
</feature>
<feature type="domain" description="Carbohydrate kinase FGGY N-terminal" evidence="12">
    <location>
        <begin position="14"/>
        <end position="246"/>
    </location>
</feature>
<evidence type="ECO:0000256" key="4">
    <source>
        <dbReference type="ARBA" id="ARBA00022679"/>
    </source>
</evidence>
<dbReference type="InterPro" id="IPR000577">
    <property type="entry name" value="Carb_kinase_FGGY"/>
</dbReference>
<dbReference type="Proteomes" id="UP000663829">
    <property type="component" value="Unassembled WGS sequence"/>
</dbReference>
<keyword evidence="6 10" id="KW-0418">Kinase</keyword>
<dbReference type="InterPro" id="IPR042018">
    <property type="entry name" value="GK1-3_metazoan-type"/>
</dbReference>
<evidence type="ECO:0000256" key="1">
    <source>
        <dbReference type="ARBA" id="ARBA00005190"/>
    </source>
</evidence>
<keyword evidence="7" id="KW-0319">Glycerol metabolism</keyword>
<dbReference type="PROSITE" id="PS00933">
    <property type="entry name" value="FGGY_KINASES_1"/>
    <property type="match status" value="1"/>
</dbReference>
<comment type="caution">
    <text evidence="14">The sequence shown here is derived from an EMBL/GenBank/DDBJ whole genome shotgun (WGS) entry which is preliminary data.</text>
</comment>
<evidence type="ECO:0000259" key="13">
    <source>
        <dbReference type="Pfam" id="PF02782"/>
    </source>
</evidence>
<gene>
    <name evidence="14" type="ORF">GPM918_LOCUS2468</name>
    <name evidence="15" type="ORF">SRO942_LOCUS2468</name>
</gene>
<keyword evidence="16" id="KW-1185">Reference proteome</keyword>
<dbReference type="InterPro" id="IPR018484">
    <property type="entry name" value="FGGY_N"/>
</dbReference>
<feature type="transmembrane region" description="Helical" evidence="11">
    <location>
        <begin position="521"/>
        <end position="538"/>
    </location>
</feature>
<evidence type="ECO:0000256" key="2">
    <source>
        <dbReference type="ARBA" id="ARBA00009156"/>
    </source>
</evidence>
<dbReference type="InterPro" id="IPR018485">
    <property type="entry name" value="FGGY_C"/>
</dbReference>
<accession>A0A813RH94</accession>
<dbReference type="OrthoDB" id="5422795at2759"/>
<dbReference type="InterPro" id="IPR018483">
    <property type="entry name" value="Carb_kinase_FGGY_CS"/>
</dbReference>
<keyword evidence="4 10" id="KW-0808">Transferase</keyword>
<dbReference type="AlphaFoldDB" id="A0A813RH94"/>
<evidence type="ECO:0000256" key="10">
    <source>
        <dbReference type="RuleBase" id="RU003733"/>
    </source>
</evidence>
<dbReference type="UniPathway" id="UPA00618">
    <property type="reaction ID" value="UER00672"/>
</dbReference>
<dbReference type="CDD" id="cd07792">
    <property type="entry name" value="ASKHA_NBD_FGGY_GK1-3-like"/>
    <property type="match status" value="1"/>
</dbReference>
<keyword evidence="11" id="KW-0812">Transmembrane</keyword>
<dbReference type="GO" id="GO:0046167">
    <property type="term" value="P:glycerol-3-phosphate biosynthetic process"/>
    <property type="evidence" value="ECO:0007669"/>
    <property type="project" value="TreeGrafter"/>
</dbReference>
<protein>
    <recommendedName>
        <fullName evidence="3">glycerol kinase</fullName>
        <ecNumber evidence="3">2.7.1.30</ecNumber>
    </recommendedName>
    <alternativeName>
        <fullName evidence="9">ATP:glycerol 3-phosphotransferase</fullName>
    </alternativeName>
</protein>
<proteinExistence type="inferred from homology"/>
<dbReference type="PANTHER" id="PTHR10196">
    <property type="entry name" value="SUGAR KINASE"/>
    <property type="match status" value="1"/>
</dbReference>
<dbReference type="Gene3D" id="3.30.420.40">
    <property type="match status" value="2"/>
</dbReference>